<proteinExistence type="predicted"/>
<evidence type="ECO:0000256" key="2">
    <source>
        <dbReference type="ARBA" id="ARBA00022723"/>
    </source>
</evidence>
<keyword evidence="4" id="KW-0408">Iron</keyword>
<dbReference type="GO" id="GO:0046872">
    <property type="term" value="F:metal ion binding"/>
    <property type="evidence" value="ECO:0007669"/>
    <property type="project" value="UniProtKB-KW"/>
</dbReference>
<dbReference type="Pfam" id="PF02754">
    <property type="entry name" value="CCG"/>
    <property type="match status" value="2"/>
</dbReference>
<evidence type="ECO:0000313" key="7">
    <source>
        <dbReference type="EMBL" id="TGE39948.1"/>
    </source>
</evidence>
<dbReference type="InterPro" id="IPR017896">
    <property type="entry name" value="4Fe4S_Fe-S-bd"/>
</dbReference>
<dbReference type="PANTHER" id="PTHR43255">
    <property type="entry name" value="IRON-SULFUR-BINDING OXIDOREDUCTASE FADF-RELATED-RELATED"/>
    <property type="match status" value="1"/>
</dbReference>
<evidence type="ECO:0000256" key="5">
    <source>
        <dbReference type="ARBA" id="ARBA00023014"/>
    </source>
</evidence>
<evidence type="ECO:0000256" key="1">
    <source>
        <dbReference type="ARBA" id="ARBA00022485"/>
    </source>
</evidence>
<comment type="caution">
    <text evidence="7">The sequence shown here is derived from an EMBL/GenBank/DDBJ whole genome shotgun (WGS) entry which is preliminary data.</text>
</comment>
<accession>A0A4Z0RAR4</accession>
<dbReference type="Proteomes" id="UP000298460">
    <property type="component" value="Unassembled WGS sequence"/>
</dbReference>
<evidence type="ECO:0000256" key="3">
    <source>
        <dbReference type="ARBA" id="ARBA00023002"/>
    </source>
</evidence>
<organism evidence="7 8">
    <name type="scientific">Desulfosporosinus fructosivorans</name>
    <dbReference type="NCBI Taxonomy" id="2018669"/>
    <lineage>
        <taxon>Bacteria</taxon>
        <taxon>Bacillati</taxon>
        <taxon>Bacillota</taxon>
        <taxon>Clostridia</taxon>
        <taxon>Eubacteriales</taxon>
        <taxon>Desulfitobacteriaceae</taxon>
        <taxon>Desulfosporosinus</taxon>
    </lineage>
</organism>
<dbReference type="GO" id="GO:0051539">
    <property type="term" value="F:4 iron, 4 sulfur cluster binding"/>
    <property type="evidence" value="ECO:0007669"/>
    <property type="project" value="UniProtKB-KW"/>
</dbReference>
<dbReference type="GO" id="GO:0005886">
    <property type="term" value="C:plasma membrane"/>
    <property type="evidence" value="ECO:0007669"/>
    <property type="project" value="TreeGrafter"/>
</dbReference>
<sequence length="363" mass="40508">MQLNLETSTQEIIAECAECGLCSSACNFLAQTGVSPLEMASRGITFEEAYGCAQCGLCEVVCPLHLNPMQMFVDRRVEAVRNEELDPNDFNYLLPDEEENVMKLYRSYYEVDYSDITIDLDSKTGFFPGCTLMTYSPGLTKRIYSQIQLKYGCQGMLTSCCGKPLYQMGLIDRAEKYSETIINEVKQRGIQRLVVSCPSCYYLLRDLIKGTGVEILTVYEMLDFKNGSPESLPQCTVHDPCPDRGEGIFAQQVRGALETFGYELVEMANNRENTLCCGSGGQISHFRPELACNLVESRLNEASGSGAVILASSCLSCVLNFARKPSQLSIRHALNLLLDYDEDYTETKNKAAQMFSDQDEILN</sequence>
<evidence type="ECO:0000313" key="8">
    <source>
        <dbReference type="Proteomes" id="UP000298460"/>
    </source>
</evidence>
<dbReference type="InterPro" id="IPR017900">
    <property type="entry name" value="4Fe4S_Fe_S_CS"/>
</dbReference>
<dbReference type="PANTHER" id="PTHR43255:SF1">
    <property type="entry name" value="IRON-SULFUR-BINDING OXIDOREDUCTASE FADF-RELATED"/>
    <property type="match status" value="1"/>
</dbReference>
<keyword evidence="2" id="KW-0479">Metal-binding</keyword>
<dbReference type="RefSeq" id="WP_135544883.1">
    <property type="nucleotide sequence ID" value="NZ_SPQQ01000001.1"/>
</dbReference>
<dbReference type="AlphaFoldDB" id="A0A4Z0RAR4"/>
<protein>
    <submittedName>
        <fullName evidence="7">(Fe-S)-binding protein</fullName>
    </submittedName>
</protein>
<name>A0A4Z0RAR4_9FIRM</name>
<evidence type="ECO:0000259" key="6">
    <source>
        <dbReference type="PROSITE" id="PS51379"/>
    </source>
</evidence>
<reference evidence="7 8" key="1">
    <citation type="submission" date="2019-03" db="EMBL/GenBank/DDBJ databases">
        <title>Draft Genome Sequence of Desulfosporosinus fructosivorans Strain 63.6F, Isolated from Marine Sediment in the Baltic Sea.</title>
        <authorList>
            <person name="Hausmann B."/>
            <person name="Vandieken V."/>
            <person name="Pjevac P."/>
            <person name="Schreck K."/>
            <person name="Herbold C.W."/>
            <person name="Loy A."/>
        </authorList>
    </citation>
    <scope>NUCLEOTIDE SEQUENCE [LARGE SCALE GENOMIC DNA]</scope>
    <source>
        <strain evidence="7 8">63.6F</strain>
    </source>
</reference>
<dbReference type="GO" id="GO:0016491">
    <property type="term" value="F:oxidoreductase activity"/>
    <property type="evidence" value="ECO:0007669"/>
    <property type="project" value="UniProtKB-KW"/>
</dbReference>
<keyword evidence="3" id="KW-0560">Oxidoreductase</keyword>
<evidence type="ECO:0000256" key="4">
    <source>
        <dbReference type="ARBA" id="ARBA00023004"/>
    </source>
</evidence>
<dbReference type="PROSITE" id="PS51379">
    <property type="entry name" value="4FE4S_FER_2"/>
    <property type="match status" value="1"/>
</dbReference>
<dbReference type="OrthoDB" id="5241828at2"/>
<dbReference type="Gene3D" id="3.30.70.20">
    <property type="match status" value="1"/>
</dbReference>
<keyword evidence="1" id="KW-0004">4Fe-4S</keyword>
<dbReference type="PROSITE" id="PS00198">
    <property type="entry name" value="4FE4S_FER_1"/>
    <property type="match status" value="1"/>
</dbReference>
<dbReference type="InterPro" id="IPR051460">
    <property type="entry name" value="HdrC_iron-sulfur_subunit"/>
</dbReference>
<dbReference type="EMBL" id="SPQQ01000001">
    <property type="protein sequence ID" value="TGE39948.1"/>
    <property type="molecule type" value="Genomic_DNA"/>
</dbReference>
<keyword evidence="8" id="KW-1185">Reference proteome</keyword>
<keyword evidence="5" id="KW-0411">Iron-sulfur</keyword>
<dbReference type="InterPro" id="IPR004017">
    <property type="entry name" value="Cys_rich_dom"/>
</dbReference>
<feature type="domain" description="4Fe-4S ferredoxin-type" evidence="6">
    <location>
        <begin position="42"/>
        <end position="72"/>
    </location>
</feature>
<gene>
    <name evidence="7" type="ORF">E4K67_02925</name>
</gene>
<dbReference type="SUPFAM" id="SSF46548">
    <property type="entry name" value="alpha-helical ferredoxin"/>
    <property type="match status" value="1"/>
</dbReference>